<reference evidence="3" key="1">
    <citation type="submission" date="2023-03" db="EMBL/GenBank/DDBJ databases">
        <title>Massive genome expansion in bonnet fungi (Mycena s.s.) driven by repeated elements and novel gene families across ecological guilds.</title>
        <authorList>
            <consortium name="Lawrence Berkeley National Laboratory"/>
            <person name="Harder C.B."/>
            <person name="Miyauchi S."/>
            <person name="Viragh M."/>
            <person name="Kuo A."/>
            <person name="Thoen E."/>
            <person name="Andreopoulos B."/>
            <person name="Lu D."/>
            <person name="Skrede I."/>
            <person name="Drula E."/>
            <person name="Henrissat B."/>
            <person name="Morin E."/>
            <person name="Kohler A."/>
            <person name="Barry K."/>
            <person name="LaButti K."/>
            <person name="Morin E."/>
            <person name="Salamov A."/>
            <person name="Lipzen A."/>
            <person name="Mereny Z."/>
            <person name="Hegedus B."/>
            <person name="Baldrian P."/>
            <person name="Stursova M."/>
            <person name="Weitz H."/>
            <person name="Taylor A."/>
            <person name="Grigoriev I.V."/>
            <person name="Nagy L.G."/>
            <person name="Martin F."/>
            <person name="Kauserud H."/>
        </authorList>
    </citation>
    <scope>NUCLEOTIDE SEQUENCE</scope>
    <source>
        <strain evidence="3">CBHHK200</strain>
    </source>
</reference>
<proteinExistence type="predicted"/>
<dbReference type="InterPro" id="IPR056884">
    <property type="entry name" value="NPHP3-like_N"/>
</dbReference>
<dbReference type="SUPFAM" id="SSF52540">
    <property type="entry name" value="P-loop containing nucleoside triphosphate hydrolases"/>
    <property type="match status" value="1"/>
</dbReference>
<comment type="caution">
    <text evidence="3">The sequence shown here is derived from an EMBL/GenBank/DDBJ whole genome shotgun (WGS) entry which is preliminary data.</text>
</comment>
<dbReference type="EMBL" id="JARJCM010000399">
    <property type="protein sequence ID" value="KAJ7017531.1"/>
    <property type="molecule type" value="Genomic_DNA"/>
</dbReference>
<protein>
    <recommendedName>
        <fullName evidence="2">Nephrocystin 3-like N-terminal domain-containing protein</fullName>
    </recommendedName>
</protein>
<keyword evidence="4" id="KW-1185">Reference proteome</keyword>
<dbReference type="InterPro" id="IPR027417">
    <property type="entry name" value="P-loop_NTPase"/>
</dbReference>
<organism evidence="3 4">
    <name type="scientific">Mycena alexandri</name>
    <dbReference type="NCBI Taxonomy" id="1745969"/>
    <lineage>
        <taxon>Eukaryota</taxon>
        <taxon>Fungi</taxon>
        <taxon>Dikarya</taxon>
        <taxon>Basidiomycota</taxon>
        <taxon>Agaricomycotina</taxon>
        <taxon>Agaricomycetes</taxon>
        <taxon>Agaricomycetidae</taxon>
        <taxon>Agaricales</taxon>
        <taxon>Marasmiineae</taxon>
        <taxon>Mycenaceae</taxon>
        <taxon>Mycena</taxon>
    </lineage>
</organism>
<evidence type="ECO:0000259" key="2">
    <source>
        <dbReference type="Pfam" id="PF24883"/>
    </source>
</evidence>
<keyword evidence="1" id="KW-0677">Repeat</keyword>
<evidence type="ECO:0000313" key="3">
    <source>
        <dbReference type="EMBL" id="KAJ7017531.1"/>
    </source>
</evidence>
<dbReference type="Proteomes" id="UP001218188">
    <property type="component" value="Unassembled WGS sequence"/>
</dbReference>
<feature type="domain" description="Nephrocystin 3-like N-terminal" evidence="2">
    <location>
        <begin position="45"/>
        <end position="199"/>
    </location>
</feature>
<sequence length="202" mass="23233">MLCSQLSLISEIDQRIEKFQAVLDAPKCWEKHASTVQIYKQPQCWLLNNHQYKEWSTQNCGLLWCHSKPGAGKTVLSSVIINDLQQKYREDPNVTVVFFYCEYDDPVKRMTSKIVASILDQLMYDPKVLTLVKETWMDKSPNLQHLGLENLQDLIIQLLQQSQHTYIIVDALDECDHPDNVASILQDLAEHASILVTSRSES</sequence>
<evidence type="ECO:0000313" key="4">
    <source>
        <dbReference type="Proteomes" id="UP001218188"/>
    </source>
</evidence>
<feature type="non-terminal residue" evidence="3">
    <location>
        <position position="1"/>
    </location>
</feature>
<dbReference type="PANTHER" id="PTHR10039:SF15">
    <property type="entry name" value="NACHT DOMAIN-CONTAINING PROTEIN"/>
    <property type="match status" value="1"/>
</dbReference>
<dbReference type="Gene3D" id="3.40.50.300">
    <property type="entry name" value="P-loop containing nucleotide triphosphate hydrolases"/>
    <property type="match status" value="1"/>
</dbReference>
<gene>
    <name evidence="3" type="ORF">C8F04DRAFT_979120</name>
</gene>
<name>A0AAD6RZL4_9AGAR</name>
<accession>A0AAD6RZL4</accession>
<dbReference type="AlphaFoldDB" id="A0AAD6RZL4"/>
<dbReference type="PANTHER" id="PTHR10039">
    <property type="entry name" value="AMELOGENIN"/>
    <property type="match status" value="1"/>
</dbReference>
<evidence type="ECO:0000256" key="1">
    <source>
        <dbReference type="ARBA" id="ARBA00022737"/>
    </source>
</evidence>
<dbReference type="Pfam" id="PF24883">
    <property type="entry name" value="NPHP3_N"/>
    <property type="match status" value="1"/>
</dbReference>